<reference evidence="4 5" key="1">
    <citation type="journal article" date="2008" name="Nature">
        <title>The Trichoplax genome and the nature of placozoans.</title>
        <authorList>
            <person name="Srivastava M."/>
            <person name="Begovic E."/>
            <person name="Chapman J."/>
            <person name="Putnam N.H."/>
            <person name="Hellsten U."/>
            <person name="Kawashima T."/>
            <person name="Kuo A."/>
            <person name="Mitros T."/>
            <person name="Salamov A."/>
            <person name="Carpenter M.L."/>
            <person name="Signorovitch A.Y."/>
            <person name="Moreno M.A."/>
            <person name="Kamm K."/>
            <person name="Grimwood J."/>
            <person name="Schmutz J."/>
            <person name="Shapiro H."/>
            <person name="Grigoriev I.V."/>
            <person name="Buss L.W."/>
            <person name="Schierwater B."/>
            <person name="Dellaporta S.L."/>
            <person name="Rokhsar D.S."/>
        </authorList>
    </citation>
    <scope>NUCLEOTIDE SEQUENCE [LARGE SCALE GENOMIC DNA]</scope>
    <source>
        <strain evidence="4 5">Grell-BS-1999</strain>
    </source>
</reference>
<feature type="region of interest" description="Disordered" evidence="1">
    <location>
        <begin position="459"/>
        <end position="480"/>
    </location>
</feature>
<dbReference type="EMBL" id="DS985243">
    <property type="protein sequence ID" value="EDV27000.1"/>
    <property type="molecule type" value="Genomic_DNA"/>
</dbReference>
<dbReference type="PANTHER" id="PTHR15960">
    <property type="entry name" value="LD44032P"/>
    <property type="match status" value="1"/>
</dbReference>
<dbReference type="PROSITE" id="PS51497">
    <property type="entry name" value="UMA"/>
    <property type="match status" value="1"/>
</dbReference>
<dbReference type="OMA" id="ENWKPWP"/>
<dbReference type="PhylomeDB" id="B3RS63"/>
<proteinExistence type="predicted"/>
<keyword evidence="5" id="KW-1185">Reference proteome</keyword>
<evidence type="ECO:0000313" key="4">
    <source>
        <dbReference type="EMBL" id="EDV27000.1"/>
    </source>
</evidence>
<protein>
    <recommendedName>
        <fullName evidence="6">UBA domain-containing protein</fullName>
    </recommendedName>
</protein>
<dbReference type="Proteomes" id="UP000009022">
    <property type="component" value="Unassembled WGS sequence"/>
</dbReference>
<dbReference type="AlphaFoldDB" id="B3RS63"/>
<dbReference type="KEGG" id="tad:TRIADDRAFT_54486"/>
<dbReference type="InterPro" id="IPR023340">
    <property type="entry name" value="UMA"/>
</dbReference>
<feature type="compositionally biased region" description="Polar residues" evidence="1">
    <location>
        <begin position="459"/>
        <end position="476"/>
    </location>
</feature>
<dbReference type="PROSITE" id="PS50030">
    <property type="entry name" value="UBA"/>
    <property type="match status" value="1"/>
</dbReference>
<dbReference type="GeneID" id="6752209"/>
<dbReference type="InterPro" id="IPR042575">
    <property type="entry name" value="UBAP1_C"/>
</dbReference>
<organism evidence="4 5">
    <name type="scientific">Trichoplax adhaerens</name>
    <name type="common">Trichoplax reptans</name>
    <dbReference type="NCBI Taxonomy" id="10228"/>
    <lineage>
        <taxon>Eukaryota</taxon>
        <taxon>Metazoa</taxon>
        <taxon>Placozoa</taxon>
        <taxon>Uniplacotomia</taxon>
        <taxon>Trichoplacea</taxon>
        <taxon>Trichoplacidae</taxon>
        <taxon>Trichoplax</taxon>
    </lineage>
</organism>
<sequence>MANNDSFYHDHGALDAIPLRFSDKFKPPPKVTLPFGWKLSKPPADLLESKHDFTLENSVLASLRQKRNATVSADNVVDIDDSCNTYENSQLSSNAVVSDNNHVIPPSNLPLVPPMSNDILQPVDVSKQTTVNNTTNDETQRNTSSWAEFELDNSSPFELVELQSINDMDALKTVLLPDSTHVRASQSLSKDSNISKISQASISSESTNGIWLSQSGNDNISERTTSQYEGIIVLSVSESSKSTDTLTAAGVTSNAGNFQNSCTNSLVTHPPTPNTTSDNLYYKSTNMTSTMPNISSGSIHLDNSRNHQTMPDNVQFSKQPLVSNVGQEDWSRNVQLGHSGNGLNDLMVRSGANSTQRNHQGVINLNIGNDKQNSSTNRHIFQSFPTSRFDNQSNTQLPRANSLHNEDLVRHCTNAGNSAAAVNINQFNLPKKCGPSISNELGSKPTDFGIKTSDHNVRSLQQTLRERSSSYPNPNENDIRLQEKSYSPTDSGIVKDMSPPIKDLTAPQQALISVMVDMGFPTNRAAKAAIKYGDDSKKVLDHLIRVENFCEKGYCGSSCEIAINEYGTDDEKVITFLKLEKQLQELGFNNEKIRTSLIKCDLDSDKAVDLLTS</sequence>
<dbReference type="PANTHER" id="PTHR15960:SF5">
    <property type="entry name" value="LD44032P"/>
    <property type="match status" value="1"/>
</dbReference>
<feature type="domain" description="UBA" evidence="2">
    <location>
        <begin position="568"/>
        <end position="613"/>
    </location>
</feature>
<evidence type="ECO:0000313" key="5">
    <source>
        <dbReference type="Proteomes" id="UP000009022"/>
    </source>
</evidence>
<evidence type="ECO:0000259" key="2">
    <source>
        <dbReference type="PROSITE" id="PS50030"/>
    </source>
</evidence>
<dbReference type="OrthoDB" id="2018023at2759"/>
<dbReference type="InterPro" id="IPR038870">
    <property type="entry name" value="UBAP1"/>
</dbReference>
<name>B3RS63_TRIAD</name>
<gene>
    <name evidence="4" type="ORF">TRIADDRAFT_54486</name>
</gene>
<dbReference type="CTD" id="6752209"/>
<dbReference type="CDD" id="cd14316">
    <property type="entry name" value="UBA2_UBAP1_like"/>
    <property type="match status" value="1"/>
</dbReference>
<dbReference type="GO" id="GO:0000813">
    <property type="term" value="C:ESCRT I complex"/>
    <property type="evidence" value="ECO:0000318"/>
    <property type="project" value="GO_Central"/>
</dbReference>
<dbReference type="InParanoid" id="B3RS63"/>
<dbReference type="Gene3D" id="1.20.120.1920">
    <property type="entry name" value="UBAP1 SOUBA domain"/>
    <property type="match status" value="1"/>
</dbReference>
<dbReference type="HOGENOM" id="CLU_445750_0_0_1"/>
<dbReference type="RefSeq" id="XP_002110996.1">
    <property type="nucleotide sequence ID" value="XM_002110960.1"/>
</dbReference>
<dbReference type="GO" id="GO:0043130">
    <property type="term" value="F:ubiquitin binding"/>
    <property type="evidence" value="ECO:0000318"/>
    <property type="project" value="GO_Central"/>
</dbReference>
<accession>B3RS63</accession>
<evidence type="ECO:0000259" key="3">
    <source>
        <dbReference type="PROSITE" id="PS51497"/>
    </source>
</evidence>
<dbReference type="GO" id="GO:0043162">
    <property type="term" value="P:ubiquitin-dependent protein catabolic process via the multivesicular body sorting pathway"/>
    <property type="evidence" value="ECO:0000318"/>
    <property type="project" value="GO_Central"/>
</dbReference>
<evidence type="ECO:0008006" key="6">
    <source>
        <dbReference type="Google" id="ProtNLM"/>
    </source>
</evidence>
<dbReference type="STRING" id="10228.B3RS63"/>
<feature type="domain" description="UMA" evidence="3">
    <location>
        <begin position="14"/>
        <end position="60"/>
    </location>
</feature>
<evidence type="ECO:0000256" key="1">
    <source>
        <dbReference type="SAM" id="MobiDB-lite"/>
    </source>
</evidence>
<dbReference type="FunCoup" id="B3RS63">
    <property type="interactions" value="1428"/>
</dbReference>
<dbReference type="InterPro" id="IPR015940">
    <property type="entry name" value="UBA"/>
</dbReference>
<dbReference type="eggNOG" id="ENOG502QTJC">
    <property type="taxonomic scope" value="Eukaryota"/>
</dbReference>